<organism evidence="4 5">
    <name type="scientific">Phlebotomus papatasi</name>
    <name type="common">Sandfly</name>
    <dbReference type="NCBI Taxonomy" id="29031"/>
    <lineage>
        <taxon>Eukaryota</taxon>
        <taxon>Metazoa</taxon>
        <taxon>Ecdysozoa</taxon>
        <taxon>Arthropoda</taxon>
        <taxon>Hexapoda</taxon>
        <taxon>Insecta</taxon>
        <taxon>Pterygota</taxon>
        <taxon>Neoptera</taxon>
        <taxon>Endopterygota</taxon>
        <taxon>Diptera</taxon>
        <taxon>Nematocera</taxon>
        <taxon>Psychodoidea</taxon>
        <taxon>Psychodidae</taxon>
        <taxon>Phlebotomus</taxon>
        <taxon>Phlebotomus</taxon>
    </lineage>
</organism>
<evidence type="ECO:0000256" key="2">
    <source>
        <dbReference type="ARBA" id="ARBA00022771"/>
    </source>
</evidence>
<name>A0A1B0DH91_PHLPP</name>
<dbReference type="VEuPathDB" id="VectorBase:PPAI007525"/>
<proteinExistence type="predicted"/>
<dbReference type="GO" id="GO:0043130">
    <property type="term" value="F:ubiquitin binding"/>
    <property type="evidence" value="ECO:0007669"/>
    <property type="project" value="TreeGrafter"/>
</dbReference>
<sequence length="212" mass="23783">MGKWVTEEVDTWELSKCLCVLPRLERQTQREKDIYGNEVSRLARPLPVEYLLVDVPASSPLVPSYTFTVREDKQPFPVENRLLDGHLQNFPALSSYLSQWRPEEFLDAVSDFHLLVYLARMDMLPMRAAMAPLLMAVRQKDAAAADEWRSQEVWRTLETLIAASSSAAGGTEQYQAPGGAAGADPTASWTCSHCTFINPGDMQNCEMCSLPR</sequence>
<evidence type="ECO:0000313" key="4">
    <source>
        <dbReference type="EnsemblMetazoa" id="PPAI007525-PA"/>
    </source>
</evidence>
<dbReference type="InterPro" id="IPR007717">
    <property type="entry name" value="NPL4_C"/>
</dbReference>
<dbReference type="PROSITE" id="PS50199">
    <property type="entry name" value="ZF_RANBP2_2"/>
    <property type="match status" value="1"/>
</dbReference>
<accession>A0A1B0DH91</accession>
<keyword evidence="5" id="KW-1185">Reference proteome</keyword>
<dbReference type="PROSITE" id="PS01358">
    <property type="entry name" value="ZF_RANBP2_1"/>
    <property type="match status" value="1"/>
</dbReference>
<keyword evidence="2" id="KW-0863">Zinc-finger</keyword>
<evidence type="ECO:0000256" key="3">
    <source>
        <dbReference type="ARBA" id="ARBA00022833"/>
    </source>
</evidence>
<dbReference type="EMBL" id="AJVK01060798">
    <property type="status" value="NOT_ANNOTATED_CDS"/>
    <property type="molecule type" value="Genomic_DNA"/>
</dbReference>
<dbReference type="VEuPathDB" id="VectorBase:PPAPM1_002808"/>
<keyword evidence="3" id="KW-0862">Zinc</keyword>
<dbReference type="Gene3D" id="2.30.30.380">
    <property type="entry name" value="Zn-finger domain of Sec23/24"/>
    <property type="match status" value="1"/>
</dbReference>
<dbReference type="PANTHER" id="PTHR12710:SF0">
    <property type="entry name" value="NUCLEAR PROTEIN LOCALIZATION PROTEIN 4 HOMOLOG"/>
    <property type="match status" value="1"/>
</dbReference>
<protein>
    <submittedName>
        <fullName evidence="4">Uncharacterized protein</fullName>
    </submittedName>
</protein>
<dbReference type="AlphaFoldDB" id="A0A1B0DH91"/>
<dbReference type="GO" id="GO:0008270">
    <property type="term" value="F:zinc ion binding"/>
    <property type="evidence" value="ECO:0007669"/>
    <property type="project" value="UniProtKB-KW"/>
</dbReference>
<reference evidence="4" key="1">
    <citation type="submission" date="2022-08" db="UniProtKB">
        <authorList>
            <consortium name="EnsemblMetazoa"/>
        </authorList>
    </citation>
    <scope>IDENTIFICATION</scope>
    <source>
        <strain evidence="4">Israel</strain>
    </source>
</reference>
<dbReference type="GO" id="GO:0006511">
    <property type="term" value="P:ubiquitin-dependent protein catabolic process"/>
    <property type="evidence" value="ECO:0007669"/>
    <property type="project" value="InterPro"/>
</dbReference>
<dbReference type="Pfam" id="PF05021">
    <property type="entry name" value="NPL4"/>
    <property type="match status" value="1"/>
</dbReference>
<dbReference type="SMART" id="SM00547">
    <property type="entry name" value="ZnF_RBZ"/>
    <property type="match status" value="1"/>
</dbReference>
<dbReference type="EnsemblMetazoa" id="PPAI007525-RA">
    <property type="protein sequence ID" value="PPAI007525-PA"/>
    <property type="gene ID" value="PPAI007525"/>
</dbReference>
<dbReference type="GO" id="GO:0031625">
    <property type="term" value="F:ubiquitin protein ligase binding"/>
    <property type="evidence" value="ECO:0007669"/>
    <property type="project" value="TreeGrafter"/>
</dbReference>
<dbReference type="SUPFAM" id="SSF90209">
    <property type="entry name" value="Ran binding protein zinc finger-like"/>
    <property type="match status" value="1"/>
</dbReference>
<dbReference type="InterPro" id="IPR001876">
    <property type="entry name" value="Znf_RanBP2"/>
</dbReference>
<evidence type="ECO:0000313" key="5">
    <source>
        <dbReference type="Proteomes" id="UP000092462"/>
    </source>
</evidence>
<keyword evidence="1" id="KW-0479">Metal-binding</keyword>
<evidence type="ECO:0000256" key="1">
    <source>
        <dbReference type="ARBA" id="ARBA00022723"/>
    </source>
</evidence>
<dbReference type="Proteomes" id="UP000092462">
    <property type="component" value="Unassembled WGS sequence"/>
</dbReference>
<dbReference type="GO" id="GO:0005634">
    <property type="term" value="C:nucleus"/>
    <property type="evidence" value="ECO:0007669"/>
    <property type="project" value="TreeGrafter"/>
</dbReference>
<dbReference type="InterPro" id="IPR036443">
    <property type="entry name" value="Znf_RanBP2_sf"/>
</dbReference>
<dbReference type="PANTHER" id="PTHR12710">
    <property type="entry name" value="NUCLEAR PROTEIN LOCALIZATION 4"/>
    <property type="match status" value="1"/>
</dbReference>
<dbReference type="InterPro" id="IPR016563">
    <property type="entry name" value="Npl4"/>
</dbReference>